<dbReference type="Gene3D" id="1.20.1440.60">
    <property type="entry name" value="23S rRNA-intervening sequence"/>
    <property type="match status" value="1"/>
</dbReference>
<dbReference type="RefSeq" id="WP_046370142.1">
    <property type="nucleotide sequence ID" value="NZ_BBWV01000003.1"/>
</dbReference>
<proteinExistence type="predicted"/>
<dbReference type="Pfam" id="PF05635">
    <property type="entry name" value="23S_rRNA_IVP"/>
    <property type="match status" value="1"/>
</dbReference>
<dbReference type="InterPro" id="IPR036583">
    <property type="entry name" value="23S_rRNA_IVS_sf"/>
</dbReference>
<name>A0A0E9N488_9BACT</name>
<reference evidence="1 2" key="1">
    <citation type="submission" date="2015-04" db="EMBL/GenBank/DDBJ databases">
        <title>Whole genome shotgun sequence of Flavihumibacter petaseus NBRC 106054.</title>
        <authorList>
            <person name="Miyazawa S."/>
            <person name="Hosoyama A."/>
            <person name="Hashimoto M."/>
            <person name="Noguchi M."/>
            <person name="Tsuchikane K."/>
            <person name="Ohji S."/>
            <person name="Yamazoe A."/>
            <person name="Ichikawa N."/>
            <person name="Kimura A."/>
            <person name="Fujita N."/>
        </authorList>
    </citation>
    <scope>NUCLEOTIDE SEQUENCE [LARGE SCALE GENOMIC DNA]</scope>
    <source>
        <strain evidence="1 2">NBRC 106054</strain>
    </source>
</reference>
<dbReference type="InterPro" id="IPR012657">
    <property type="entry name" value="23S_rRNA-intervening_sequence"/>
</dbReference>
<dbReference type="NCBIfam" id="TIGR02436">
    <property type="entry name" value="four helix bundle protein"/>
    <property type="match status" value="1"/>
</dbReference>
<keyword evidence="2" id="KW-1185">Reference proteome</keyword>
<protein>
    <recommendedName>
        <fullName evidence="3">Four helix bundle protein</fullName>
    </recommendedName>
</protein>
<dbReference type="EMBL" id="BBWV01000003">
    <property type="protein sequence ID" value="GAO44180.1"/>
    <property type="molecule type" value="Genomic_DNA"/>
</dbReference>
<comment type="caution">
    <text evidence="1">The sequence shown here is derived from an EMBL/GenBank/DDBJ whole genome shotgun (WGS) entry which is preliminary data.</text>
</comment>
<accession>A0A0E9N488</accession>
<dbReference type="PANTHER" id="PTHR38471:SF2">
    <property type="entry name" value="FOUR HELIX BUNDLE PROTEIN"/>
    <property type="match status" value="1"/>
</dbReference>
<evidence type="ECO:0008006" key="3">
    <source>
        <dbReference type="Google" id="ProtNLM"/>
    </source>
</evidence>
<dbReference type="OrthoDB" id="5515766at2"/>
<gene>
    <name evidence="1" type="ORF">FPE01S_03_02180</name>
</gene>
<evidence type="ECO:0000313" key="1">
    <source>
        <dbReference type="EMBL" id="GAO44180.1"/>
    </source>
</evidence>
<dbReference type="AlphaFoldDB" id="A0A0E9N488"/>
<organism evidence="1 2">
    <name type="scientific">Flavihumibacter petaseus NBRC 106054</name>
    <dbReference type="NCBI Taxonomy" id="1220578"/>
    <lineage>
        <taxon>Bacteria</taxon>
        <taxon>Pseudomonadati</taxon>
        <taxon>Bacteroidota</taxon>
        <taxon>Chitinophagia</taxon>
        <taxon>Chitinophagales</taxon>
        <taxon>Chitinophagaceae</taxon>
        <taxon>Flavihumibacter</taxon>
    </lineage>
</organism>
<dbReference type="SUPFAM" id="SSF158446">
    <property type="entry name" value="IVS-encoded protein-like"/>
    <property type="match status" value="1"/>
</dbReference>
<sequence>MATISKLEDLVIWQKAREISLIVYQRTDTLFFQQNQGLKIQIRNSAGSIADNIAEGFGRSSQKEFIHALFVASGELQELTSQIIRCGDFGIFNQADVALLTSRLSILDRMIRKLSFYLNHSGIKGQQFKGRMG</sequence>
<dbReference type="PANTHER" id="PTHR38471">
    <property type="entry name" value="FOUR HELIX BUNDLE PROTEIN"/>
    <property type="match status" value="1"/>
</dbReference>
<dbReference type="STRING" id="1220578.FPE01S_03_02180"/>
<evidence type="ECO:0000313" key="2">
    <source>
        <dbReference type="Proteomes" id="UP000033121"/>
    </source>
</evidence>
<dbReference type="Proteomes" id="UP000033121">
    <property type="component" value="Unassembled WGS sequence"/>
</dbReference>